<evidence type="ECO:0000313" key="5">
    <source>
        <dbReference type="EMBL" id="SNR61684.1"/>
    </source>
</evidence>
<feature type="domain" description="SRP54-type proteins GTP-binding" evidence="4">
    <location>
        <begin position="159"/>
        <end position="351"/>
    </location>
</feature>
<dbReference type="Pfam" id="PF00448">
    <property type="entry name" value="SRP54"/>
    <property type="match status" value="1"/>
</dbReference>
<keyword evidence="2" id="KW-0342">GTP-binding</keyword>
<gene>
    <name evidence="5" type="ORF">SAMN04488503_0383</name>
</gene>
<dbReference type="EMBL" id="FZOC01000001">
    <property type="protein sequence ID" value="SNR61684.1"/>
    <property type="molecule type" value="Genomic_DNA"/>
</dbReference>
<name>A0A238XTL5_9BACT</name>
<protein>
    <submittedName>
        <fullName evidence="5">Flagellar biosynthesis protein FlhF</fullName>
    </submittedName>
</protein>
<sequence length="363" mass="39979">MHVKTFKGIDAQAALAKVKAELGDEAIILNTKTVRNAAGKCCEITAAIDPRSAVPTPRQQADGREATGFPLPDETPADWACEWRQIKDQLMALVKPQLNMDELSPRQRVAIKYLEREEVDTQVLLRVFLDLKADPERPILPVLEGVAPCYGFESKKWQQKFHVFAGPHGVGKTLSLIRLALREKHARPKSRICVVAADQGQGKGRLVLRHYADLAGLAFREAGSLEEMQEFLKESETFDMAFIDLPGLCGQTTLAERLDAIGLANGFDVAAHLVLAPYFAPSQYAQIASRYACPQLKSLIWTKLDEACSFGALLNMARLTELPVSALSFGPGLKNSIVPAQSDMLWRLIFKHTLPGNHAEQAA</sequence>
<proteinExistence type="predicted"/>
<dbReference type="SUPFAM" id="SSF52540">
    <property type="entry name" value="P-loop containing nucleoside triphosphate hydrolases"/>
    <property type="match status" value="1"/>
</dbReference>
<reference evidence="5 6" key="1">
    <citation type="submission" date="2017-06" db="EMBL/GenBank/DDBJ databases">
        <authorList>
            <person name="Kim H.J."/>
            <person name="Triplett B.A."/>
        </authorList>
    </citation>
    <scope>NUCLEOTIDE SEQUENCE [LARGE SCALE GENOMIC DNA]</scope>
    <source>
        <strain evidence="5 6">DSM 13116</strain>
    </source>
</reference>
<organism evidence="5 6">
    <name type="scientific">Humidesulfovibrio mexicanus</name>
    <dbReference type="NCBI Taxonomy" id="147047"/>
    <lineage>
        <taxon>Bacteria</taxon>
        <taxon>Pseudomonadati</taxon>
        <taxon>Thermodesulfobacteriota</taxon>
        <taxon>Desulfovibrionia</taxon>
        <taxon>Desulfovibrionales</taxon>
        <taxon>Desulfovibrionaceae</taxon>
        <taxon>Humidesulfovibrio</taxon>
    </lineage>
</organism>
<feature type="region of interest" description="Disordered" evidence="3">
    <location>
        <begin position="52"/>
        <end position="71"/>
    </location>
</feature>
<dbReference type="GO" id="GO:0006614">
    <property type="term" value="P:SRP-dependent cotranslational protein targeting to membrane"/>
    <property type="evidence" value="ECO:0007669"/>
    <property type="project" value="InterPro"/>
</dbReference>
<dbReference type="Gene3D" id="3.40.50.300">
    <property type="entry name" value="P-loop containing nucleotide triphosphate hydrolases"/>
    <property type="match status" value="1"/>
</dbReference>
<keyword evidence="5" id="KW-0969">Cilium</keyword>
<dbReference type="SMART" id="SM00962">
    <property type="entry name" value="SRP54"/>
    <property type="match status" value="1"/>
</dbReference>
<evidence type="ECO:0000256" key="1">
    <source>
        <dbReference type="ARBA" id="ARBA00022741"/>
    </source>
</evidence>
<accession>A0A238XTL5</accession>
<dbReference type="GO" id="GO:0005525">
    <property type="term" value="F:GTP binding"/>
    <property type="evidence" value="ECO:0007669"/>
    <property type="project" value="UniProtKB-KW"/>
</dbReference>
<dbReference type="InterPro" id="IPR027417">
    <property type="entry name" value="P-loop_NTPase"/>
</dbReference>
<dbReference type="InterPro" id="IPR000897">
    <property type="entry name" value="SRP54_GTPase_dom"/>
</dbReference>
<dbReference type="Proteomes" id="UP000198324">
    <property type="component" value="Unassembled WGS sequence"/>
</dbReference>
<keyword evidence="5" id="KW-0282">Flagellum</keyword>
<evidence type="ECO:0000259" key="4">
    <source>
        <dbReference type="SMART" id="SM00962"/>
    </source>
</evidence>
<dbReference type="OrthoDB" id="9778554at2"/>
<keyword evidence="6" id="KW-1185">Reference proteome</keyword>
<keyword evidence="5" id="KW-0966">Cell projection</keyword>
<evidence type="ECO:0000256" key="3">
    <source>
        <dbReference type="SAM" id="MobiDB-lite"/>
    </source>
</evidence>
<dbReference type="RefSeq" id="WP_089271144.1">
    <property type="nucleotide sequence ID" value="NZ_FZOC01000001.1"/>
</dbReference>
<evidence type="ECO:0000313" key="6">
    <source>
        <dbReference type="Proteomes" id="UP000198324"/>
    </source>
</evidence>
<dbReference type="AlphaFoldDB" id="A0A238XTL5"/>
<evidence type="ECO:0000256" key="2">
    <source>
        <dbReference type="ARBA" id="ARBA00023134"/>
    </source>
</evidence>
<keyword evidence="1" id="KW-0547">Nucleotide-binding</keyword>